<dbReference type="Pfam" id="PF01778">
    <property type="entry name" value="Ribosomal_L28e"/>
    <property type="match status" value="1"/>
</dbReference>
<dbReference type="Proteomes" id="UP001300502">
    <property type="component" value="Unassembled WGS sequence"/>
</dbReference>
<feature type="region of interest" description="Disordered" evidence="4">
    <location>
        <begin position="124"/>
        <end position="144"/>
    </location>
</feature>
<proteinExistence type="inferred from homology"/>
<dbReference type="AlphaFoldDB" id="A0AAV9I795"/>
<dbReference type="PANTHER" id="PTHR10544">
    <property type="entry name" value="60S RIBOSOMAL PROTEIN L28"/>
    <property type="match status" value="1"/>
</dbReference>
<organism evidence="6 7">
    <name type="scientific">Galdieria yellowstonensis</name>
    <dbReference type="NCBI Taxonomy" id="3028027"/>
    <lineage>
        <taxon>Eukaryota</taxon>
        <taxon>Rhodophyta</taxon>
        <taxon>Bangiophyceae</taxon>
        <taxon>Galdieriales</taxon>
        <taxon>Galdieriaceae</taxon>
        <taxon>Galdieria</taxon>
    </lineage>
</organism>
<dbReference type="GO" id="GO:0006412">
    <property type="term" value="P:translation"/>
    <property type="evidence" value="ECO:0007669"/>
    <property type="project" value="InterPro"/>
</dbReference>
<evidence type="ECO:0000256" key="1">
    <source>
        <dbReference type="ARBA" id="ARBA00007926"/>
    </source>
</evidence>
<name>A0AAV9I795_9RHOD</name>
<gene>
    <name evidence="6" type="ORF">GAYE_PCTG50G1161</name>
</gene>
<dbReference type="EMBL" id="JANCYU010000013">
    <property type="protein sequence ID" value="KAK4523268.1"/>
    <property type="molecule type" value="Genomic_DNA"/>
</dbReference>
<evidence type="ECO:0000256" key="3">
    <source>
        <dbReference type="ARBA" id="ARBA00023274"/>
    </source>
</evidence>
<evidence type="ECO:0000313" key="7">
    <source>
        <dbReference type="Proteomes" id="UP001300502"/>
    </source>
</evidence>
<comment type="similarity">
    <text evidence="1">Belongs to the eukaryotic ribosomal protein eL28 family.</text>
</comment>
<evidence type="ECO:0000256" key="4">
    <source>
        <dbReference type="SAM" id="MobiDB-lite"/>
    </source>
</evidence>
<evidence type="ECO:0000256" key="2">
    <source>
        <dbReference type="ARBA" id="ARBA00022980"/>
    </source>
</evidence>
<sequence length="144" mass="16271">MSELLWHLVKGHNAFQIRRKGVTLSTEKGNLKGVSTFKYSGLAQPKAVDIAPATETFGILYSKKRTKKDAARKPSREFHTDVVKKGFLGCAKVVSKDLANYRPDLKKLAIARISKIAKIQKMKRLGKKRKVKTGRYSRSKKLQE</sequence>
<reference evidence="6 7" key="1">
    <citation type="submission" date="2022-07" db="EMBL/GenBank/DDBJ databases">
        <title>Genome-wide signatures of adaptation to extreme environments.</title>
        <authorList>
            <person name="Cho C.H."/>
            <person name="Yoon H.S."/>
        </authorList>
    </citation>
    <scope>NUCLEOTIDE SEQUENCE [LARGE SCALE GENOMIC DNA]</scope>
    <source>
        <strain evidence="6 7">108.79 E11</strain>
    </source>
</reference>
<keyword evidence="7" id="KW-1185">Reference proteome</keyword>
<dbReference type="InterPro" id="IPR029004">
    <property type="entry name" value="Ribosomal_eL28/Mak16"/>
</dbReference>
<protein>
    <recommendedName>
        <fullName evidence="5">Ribosomal eL28/Mak16 domain-containing protein</fullName>
    </recommendedName>
</protein>
<keyword evidence="2" id="KW-0689">Ribosomal protein</keyword>
<dbReference type="GO" id="GO:0003735">
    <property type="term" value="F:structural constituent of ribosome"/>
    <property type="evidence" value="ECO:0007669"/>
    <property type="project" value="InterPro"/>
</dbReference>
<dbReference type="InterPro" id="IPR002672">
    <property type="entry name" value="Ribosomal_eL28"/>
</dbReference>
<evidence type="ECO:0000259" key="5">
    <source>
        <dbReference type="Pfam" id="PF01778"/>
    </source>
</evidence>
<dbReference type="GO" id="GO:0005840">
    <property type="term" value="C:ribosome"/>
    <property type="evidence" value="ECO:0007669"/>
    <property type="project" value="UniProtKB-KW"/>
</dbReference>
<comment type="caution">
    <text evidence="6">The sequence shown here is derived from an EMBL/GenBank/DDBJ whole genome shotgun (WGS) entry which is preliminary data.</text>
</comment>
<accession>A0AAV9I795</accession>
<dbReference type="GO" id="GO:1990904">
    <property type="term" value="C:ribonucleoprotein complex"/>
    <property type="evidence" value="ECO:0007669"/>
    <property type="project" value="UniProtKB-KW"/>
</dbReference>
<dbReference type="Gene3D" id="3.30.390.110">
    <property type="match status" value="1"/>
</dbReference>
<keyword evidence="3" id="KW-0687">Ribonucleoprotein</keyword>
<evidence type="ECO:0000313" key="6">
    <source>
        <dbReference type="EMBL" id="KAK4523268.1"/>
    </source>
</evidence>
<feature type="domain" description="Ribosomal eL28/Mak16" evidence="5">
    <location>
        <begin position="4"/>
        <end position="118"/>
    </location>
</feature>